<keyword evidence="9 15" id="KW-0175">Coiled coil</keyword>
<keyword evidence="4 17" id="KW-0812">Transmembrane</keyword>
<dbReference type="AlphaFoldDB" id="A0AAD7QJB2"/>
<evidence type="ECO:0000313" key="19">
    <source>
        <dbReference type="EMBL" id="KAJ7982453.1"/>
    </source>
</evidence>
<accession>A0AAD7QJB2</accession>
<dbReference type="InterPro" id="IPR012919">
    <property type="entry name" value="SUN_dom"/>
</dbReference>
<organism evidence="19 20">
    <name type="scientific">Quillaja saponaria</name>
    <name type="common">Soap bark tree</name>
    <dbReference type="NCBI Taxonomy" id="32244"/>
    <lineage>
        <taxon>Eukaryota</taxon>
        <taxon>Viridiplantae</taxon>
        <taxon>Streptophyta</taxon>
        <taxon>Embryophyta</taxon>
        <taxon>Tracheophyta</taxon>
        <taxon>Spermatophyta</taxon>
        <taxon>Magnoliopsida</taxon>
        <taxon>eudicotyledons</taxon>
        <taxon>Gunneridae</taxon>
        <taxon>Pentapetalae</taxon>
        <taxon>rosids</taxon>
        <taxon>fabids</taxon>
        <taxon>Fabales</taxon>
        <taxon>Quillajaceae</taxon>
        <taxon>Quillaja</taxon>
    </lineage>
</organism>
<evidence type="ECO:0000256" key="14">
    <source>
        <dbReference type="ARBA" id="ARBA00060413"/>
    </source>
</evidence>
<evidence type="ECO:0000256" key="6">
    <source>
        <dbReference type="ARBA" id="ARBA00022968"/>
    </source>
</evidence>
<evidence type="ECO:0000259" key="18">
    <source>
        <dbReference type="PROSITE" id="PS51469"/>
    </source>
</evidence>
<evidence type="ECO:0000256" key="1">
    <source>
        <dbReference type="ARBA" id="ARBA00004648"/>
    </source>
</evidence>
<dbReference type="Gene3D" id="2.60.120.260">
    <property type="entry name" value="Galactose-binding domain-like"/>
    <property type="match status" value="1"/>
</dbReference>
<dbReference type="KEGG" id="qsa:O6P43_001575"/>
<evidence type="ECO:0000256" key="7">
    <source>
        <dbReference type="ARBA" id="ARBA00022989"/>
    </source>
</evidence>
<feature type="coiled-coil region" evidence="15">
    <location>
        <begin position="194"/>
        <end position="228"/>
    </location>
</feature>
<evidence type="ECO:0000256" key="13">
    <source>
        <dbReference type="ARBA" id="ARBA00037816"/>
    </source>
</evidence>
<keyword evidence="6" id="KW-0735">Signal-anchor</keyword>
<dbReference type="GO" id="GO:0043495">
    <property type="term" value="F:protein-membrane adaptor activity"/>
    <property type="evidence" value="ECO:0007669"/>
    <property type="project" value="UniProtKB-ARBA"/>
</dbReference>
<name>A0AAD7QJB2_QUISA</name>
<feature type="transmembrane region" description="Helical" evidence="17">
    <location>
        <begin position="108"/>
        <end position="129"/>
    </location>
</feature>
<dbReference type="GO" id="GO:0009524">
    <property type="term" value="C:phragmoplast"/>
    <property type="evidence" value="ECO:0007669"/>
    <property type="project" value="UniProtKB-SubCell"/>
</dbReference>
<dbReference type="InterPro" id="IPR045119">
    <property type="entry name" value="SUN1-5"/>
</dbReference>
<keyword evidence="12" id="KW-0539">Nucleus</keyword>
<sequence>MSASTVSITAANPVTRRRPVVANEKKTSNIELLANDVGVSQGNATAGGGGDKVTSTGNGRDLSHHSIRGEAVLERSSKDLVQKKTVGNSTVLPRRTRKVLSKPEKPRWLMVLSVFAKNFILLLVLAGFVQLIRILALKSGEGAVGTQMGLSEFEGRIAEVESFLKTTTKMIQVQVEVVDRKIENEVGGLRREVYKKIDDKGAILESELKKLEAKSDGLEKSLGELKAVDWLSKEEFEKIYDDLKNAKGGDYGDASLDEIRAYAREMIEKEIEKHAADGLGKVDYALASGGASVVKHSEPFVAGKESNWFLMKTVVHSNANKMLKPSFGEPGQCFALKGSSGFVQIRLRTAIVPEAVTLEHVAKNVAYDRSSAPKDCRVSGWLQGHDADSVVDNRKMFLLAEFTYDLEKSNAQTFNMLDSAGSGVVDTVRLDFASNHGISSHTCIYRLRVHGHEPDSVSMMTM</sequence>
<evidence type="ECO:0000256" key="11">
    <source>
        <dbReference type="ARBA" id="ARBA00023212"/>
    </source>
</evidence>
<dbReference type="FunFam" id="2.60.120.260:FF:000096">
    <property type="entry name" value="SUN domain protein1"/>
    <property type="match status" value="1"/>
</dbReference>
<dbReference type="PROSITE" id="PS51469">
    <property type="entry name" value="SUN"/>
    <property type="match status" value="1"/>
</dbReference>
<gene>
    <name evidence="19" type="ORF">O6P43_001575</name>
</gene>
<keyword evidence="3" id="KW-0597">Phosphoprotein</keyword>
<dbReference type="GO" id="GO:0051260">
    <property type="term" value="P:protein homooligomerization"/>
    <property type="evidence" value="ECO:0007669"/>
    <property type="project" value="UniProtKB-ARBA"/>
</dbReference>
<protein>
    <submittedName>
        <fullName evidence="19">Protein SAD1/UNC-84 domain protein 1</fullName>
    </submittedName>
</protein>
<evidence type="ECO:0000256" key="16">
    <source>
        <dbReference type="SAM" id="MobiDB-lite"/>
    </source>
</evidence>
<keyword evidence="11" id="KW-0206">Cytoskeleton</keyword>
<keyword evidence="5" id="KW-0256">Endoplasmic reticulum</keyword>
<evidence type="ECO:0000256" key="4">
    <source>
        <dbReference type="ARBA" id="ARBA00022692"/>
    </source>
</evidence>
<dbReference type="Proteomes" id="UP001163823">
    <property type="component" value="Chromosome 1"/>
</dbReference>
<feature type="domain" description="SUN" evidence="18">
    <location>
        <begin position="288"/>
        <end position="454"/>
    </location>
</feature>
<dbReference type="PANTHER" id="PTHR12911:SF8">
    <property type="entry name" value="KLAROID PROTEIN-RELATED"/>
    <property type="match status" value="1"/>
</dbReference>
<proteinExistence type="predicted"/>
<dbReference type="GO" id="GO:0006997">
    <property type="term" value="P:nucleus organization"/>
    <property type="evidence" value="ECO:0007669"/>
    <property type="project" value="UniProtKB-ARBA"/>
</dbReference>
<evidence type="ECO:0000256" key="15">
    <source>
        <dbReference type="SAM" id="Coils"/>
    </source>
</evidence>
<keyword evidence="7 17" id="KW-1133">Transmembrane helix</keyword>
<keyword evidence="2" id="KW-0963">Cytoplasm</keyword>
<comment type="caution">
    <text evidence="19">The sequence shown here is derived from an EMBL/GenBank/DDBJ whole genome shotgun (WGS) entry which is preliminary data.</text>
</comment>
<dbReference type="Pfam" id="PF07738">
    <property type="entry name" value="Sad1_UNC"/>
    <property type="match status" value="1"/>
</dbReference>
<evidence type="ECO:0000256" key="10">
    <source>
        <dbReference type="ARBA" id="ARBA00023136"/>
    </source>
</evidence>
<evidence type="ECO:0000313" key="20">
    <source>
        <dbReference type="Proteomes" id="UP001163823"/>
    </source>
</evidence>
<dbReference type="GO" id="GO:0070197">
    <property type="term" value="P:meiotic attachment of telomere to nuclear envelope"/>
    <property type="evidence" value="ECO:0007669"/>
    <property type="project" value="UniProtKB-ARBA"/>
</dbReference>
<dbReference type="PANTHER" id="PTHR12911">
    <property type="entry name" value="SAD1/UNC-84-LIKE PROTEIN-RELATED"/>
    <property type="match status" value="1"/>
</dbReference>
<keyword evidence="20" id="KW-1185">Reference proteome</keyword>
<evidence type="ECO:0000256" key="5">
    <source>
        <dbReference type="ARBA" id="ARBA00022824"/>
    </source>
</evidence>
<evidence type="ECO:0000256" key="9">
    <source>
        <dbReference type="ARBA" id="ARBA00023054"/>
    </source>
</evidence>
<evidence type="ECO:0000256" key="17">
    <source>
        <dbReference type="SAM" id="Phobius"/>
    </source>
</evidence>
<dbReference type="GO" id="GO:0051291">
    <property type="term" value="P:protein heterooligomerization"/>
    <property type="evidence" value="ECO:0007669"/>
    <property type="project" value="UniProtKB-ARBA"/>
</dbReference>
<keyword evidence="8" id="KW-0007">Acetylation</keyword>
<comment type="subcellular location">
    <subcellularLocation>
        <location evidence="14">Cytoplasm</location>
        <location evidence="14">Cytoskeleton</location>
        <location evidence="14">Phragmoplast</location>
    </subcellularLocation>
    <subcellularLocation>
        <location evidence="1">Endoplasmic reticulum membrane</location>
        <topology evidence="1">Single-pass type II membrane protein</topology>
    </subcellularLocation>
    <subcellularLocation>
        <location evidence="13">Nucleus inner membrane</location>
        <topology evidence="13">Single-pass type II membrane protein</topology>
    </subcellularLocation>
</comment>
<dbReference type="GO" id="GO:0090435">
    <property type="term" value="P:protein localization to nuclear envelope"/>
    <property type="evidence" value="ECO:0007669"/>
    <property type="project" value="UniProtKB-ARBA"/>
</dbReference>
<dbReference type="GO" id="GO:0005637">
    <property type="term" value="C:nuclear inner membrane"/>
    <property type="evidence" value="ECO:0007669"/>
    <property type="project" value="UniProtKB-SubCell"/>
</dbReference>
<dbReference type="GO" id="GO:0005789">
    <property type="term" value="C:endoplasmic reticulum membrane"/>
    <property type="evidence" value="ECO:0007669"/>
    <property type="project" value="UniProtKB-SubCell"/>
</dbReference>
<evidence type="ECO:0000256" key="12">
    <source>
        <dbReference type="ARBA" id="ARBA00023242"/>
    </source>
</evidence>
<dbReference type="EMBL" id="JARAOO010000001">
    <property type="protein sequence ID" value="KAJ7982453.1"/>
    <property type="molecule type" value="Genomic_DNA"/>
</dbReference>
<evidence type="ECO:0000256" key="2">
    <source>
        <dbReference type="ARBA" id="ARBA00022490"/>
    </source>
</evidence>
<keyword evidence="10 17" id="KW-0472">Membrane</keyword>
<evidence type="ECO:0000256" key="8">
    <source>
        <dbReference type="ARBA" id="ARBA00022990"/>
    </source>
</evidence>
<evidence type="ECO:0000256" key="3">
    <source>
        <dbReference type="ARBA" id="ARBA00022553"/>
    </source>
</evidence>
<feature type="region of interest" description="Disordered" evidence="16">
    <location>
        <begin position="41"/>
        <end position="64"/>
    </location>
</feature>
<reference evidence="19 20" key="1">
    <citation type="journal article" date="2023" name="Science">
        <title>Elucidation of the pathway for biosynthesis of saponin adjuvants from the soapbark tree.</title>
        <authorList>
            <person name="Reed J."/>
            <person name="Orme A."/>
            <person name="El-Demerdash A."/>
            <person name="Owen C."/>
            <person name="Martin L.B.B."/>
            <person name="Misra R.C."/>
            <person name="Kikuchi S."/>
            <person name="Rejzek M."/>
            <person name="Martin A.C."/>
            <person name="Harkess A."/>
            <person name="Leebens-Mack J."/>
            <person name="Louveau T."/>
            <person name="Stephenson M.J."/>
            <person name="Osbourn A."/>
        </authorList>
    </citation>
    <scope>NUCLEOTIDE SEQUENCE [LARGE SCALE GENOMIC DNA]</scope>
    <source>
        <strain evidence="19">S10</strain>
    </source>
</reference>